<keyword evidence="9" id="KW-1185">Reference proteome</keyword>
<comment type="caution">
    <text evidence="8">The sequence shown here is derived from an EMBL/GenBank/DDBJ whole genome shotgun (WGS) entry which is preliminary data.</text>
</comment>
<proteinExistence type="inferred from homology"/>
<comment type="similarity">
    <text evidence="2">Belongs to the DoxX family.</text>
</comment>
<feature type="transmembrane region" description="Helical" evidence="7">
    <location>
        <begin position="68"/>
        <end position="85"/>
    </location>
</feature>
<dbReference type="Pfam" id="PF07681">
    <property type="entry name" value="DoxX"/>
    <property type="match status" value="1"/>
</dbReference>
<evidence type="ECO:0000256" key="3">
    <source>
        <dbReference type="ARBA" id="ARBA00022475"/>
    </source>
</evidence>
<dbReference type="PANTHER" id="PTHR33452">
    <property type="entry name" value="OXIDOREDUCTASE CATD-RELATED"/>
    <property type="match status" value="1"/>
</dbReference>
<keyword evidence="4 7" id="KW-0812">Transmembrane</keyword>
<evidence type="ECO:0000256" key="6">
    <source>
        <dbReference type="ARBA" id="ARBA00023136"/>
    </source>
</evidence>
<evidence type="ECO:0000256" key="2">
    <source>
        <dbReference type="ARBA" id="ARBA00006679"/>
    </source>
</evidence>
<keyword evidence="3" id="KW-1003">Cell membrane</keyword>
<protein>
    <submittedName>
        <fullName evidence="8">DoxX family protein</fullName>
    </submittedName>
</protein>
<dbReference type="InterPro" id="IPR032808">
    <property type="entry name" value="DoxX"/>
</dbReference>
<organism evidence="8 9">
    <name type="scientific">Aliiglaciecola litoralis</name>
    <dbReference type="NCBI Taxonomy" id="582857"/>
    <lineage>
        <taxon>Bacteria</taxon>
        <taxon>Pseudomonadati</taxon>
        <taxon>Pseudomonadota</taxon>
        <taxon>Gammaproteobacteria</taxon>
        <taxon>Alteromonadales</taxon>
        <taxon>Alteromonadaceae</taxon>
        <taxon>Aliiglaciecola</taxon>
    </lineage>
</organism>
<evidence type="ECO:0000256" key="7">
    <source>
        <dbReference type="SAM" id="Phobius"/>
    </source>
</evidence>
<evidence type="ECO:0000256" key="1">
    <source>
        <dbReference type="ARBA" id="ARBA00004651"/>
    </source>
</evidence>
<dbReference type="EMBL" id="BAAAFD010000001">
    <property type="protein sequence ID" value="GAA0852570.1"/>
    <property type="molecule type" value="Genomic_DNA"/>
</dbReference>
<name>A0ABN1LCE9_9ALTE</name>
<feature type="transmembrane region" description="Helical" evidence="7">
    <location>
        <begin position="172"/>
        <end position="192"/>
    </location>
</feature>
<evidence type="ECO:0000256" key="5">
    <source>
        <dbReference type="ARBA" id="ARBA00022989"/>
    </source>
</evidence>
<gene>
    <name evidence="8" type="ORF">GCM10009114_02920</name>
</gene>
<dbReference type="RefSeq" id="WP_343856540.1">
    <property type="nucleotide sequence ID" value="NZ_BAAAFD010000001.1"/>
</dbReference>
<comment type="subcellular location">
    <subcellularLocation>
        <location evidence="1">Cell membrane</location>
        <topology evidence="1">Multi-pass membrane protein</topology>
    </subcellularLocation>
</comment>
<dbReference type="Proteomes" id="UP001500359">
    <property type="component" value="Unassembled WGS sequence"/>
</dbReference>
<evidence type="ECO:0000313" key="8">
    <source>
        <dbReference type="EMBL" id="GAA0852570.1"/>
    </source>
</evidence>
<sequence length="205" mass="22885">MTLATKLHSIQQVFSKIQAIEGIAPLLLRVYLAPIFIKAGYGKLAAFDDTAAYFGSPDWGLGLPFPELMTALAGGTELIGGWLLLFGLATRFIALPLMLTMLVAAVTAHWQYGWHTLPESTLTVPWEWRMDLIEGANERKDAAKSLLREYGNYSWLTENGAITILKNGIEFAATYFIMLLVLLFTGGGRYTSVDHYIDKWIKQHK</sequence>
<evidence type="ECO:0000256" key="4">
    <source>
        <dbReference type="ARBA" id="ARBA00022692"/>
    </source>
</evidence>
<dbReference type="PANTHER" id="PTHR33452:SF19">
    <property type="entry name" value="DOXX FAMILY PROTEIN"/>
    <property type="match status" value="1"/>
</dbReference>
<keyword evidence="6 7" id="KW-0472">Membrane</keyword>
<keyword evidence="5 7" id="KW-1133">Transmembrane helix</keyword>
<reference evidence="8 9" key="1">
    <citation type="journal article" date="2019" name="Int. J. Syst. Evol. Microbiol.">
        <title>The Global Catalogue of Microorganisms (GCM) 10K type strain sequencing project: providing services to taxonomists for standard genome sequencing and annotation.</title>
        <authorList>
            <consortium name="The Broad Institute Genomics Platform"/>
            <consortium name="The Broad Institute Genome Sequencing Center for Infectious Disease"/>
            <person name="Wu L."/>
            <person name="Ma J."/>
        </authorList>
    </citation>
    <scope>NUCLEOTIDE SEQUENCE [LARGE SCALE GENOMIC DNA]</scope>
    <source>
        <strain evidence="8 9">JCM 15896</strain>
    </source>
</reference>
<dbReference type="InterPro" id="IPR051907">
    <property type="entry name" value="DoxX-like_oxidoreductase"/>
</dbReference>
<evidence type="ECO:0000313" key="9">
    <source>
        <dbReference type="Proteomes" id="UP001500359"/>
    </source>
</evidence>
<feature type="transmembrane region" description="Helical" evidence="7">
    <location>
        <begin position="92"/>
        <end position="112"/>
    </location>
</feature>
<accession>A0ABN1LCE9</accession>